<evidence type="ECO:0000313" key="1">
    <source>
        <dbReference type="EMBL" id="KZV93537.1"/>
    </source>
</evidence>
<dbReference type="AlphaFoldDB" id="A0A165IKS8"/>
<name>A0A165IKS8_EXIGL</name>
<organism evidence="1 2">
    <name type="scientific">Exidia glandulosa HHB12029</name>
    <dbReference type="NCBI Taxonomy" id="1314781"/>
    <lineage>
        <taxon>Eukaryota</taxon>
        <taxon>Fungi</taxon>
        <taxon>Dikarya</taxon>
        <taxon>Basidiomycota</taxon>
        <taxon>Agaricomycotina</taxon>
        <taxon>Agaricomycetes</taxon>
        <taxon>Auriculariales</taxon>
        <taxon>Exidiaceae</taxon>
        <taxon>Exidia</taxon>
    </lineage>
</organism>
<reference evidence="1 2" key="1">
    <citation type="journal article" date="2016" name="Mol. Biol. Evol.">
        <title>Comparative Genomics of Early-Diverging Mushroom-Forming Fungi Provides Insights into the Origins of Lignocellulose Decay Capabilities.</title>
        <authorList>
            <person name="Nagy L.G."/>
            <person name="Riley R."/>
            <person name="Tritt A."/>
            <person name="Adam C."/>
            <person name="Daum C."/>
            <person name="Floudas D."/>
            <person name="Sun H."/>
            <person name="Yadav J.S."/>
            <person name="Pangilinan J."/>
            <person name="Larsson K.H."/>
            <person name="Matsuura K."/>
            <person name="Barry K."/>
            <person name="Labutti K."/>
            <person name="Kuo R."/>
            <person name="Ohm R.A."/>
            <person name="Bhattacharya S.S."/>
            <person name="Shirouzu T."/>
            <person name="Yoshinaga Y."/>
            <person name="Martin F.M."/>
            <person name="Grigoriev I.V."/>
            <person name="Hibbett D.S."/>
        </authorList>
    </citation>
    <scope>NUCLEOTIDE SEQUENCE [LARGE SCALE GENOMIC DNA]</scope>
    <source>
        <strain evidence="1 2">HHB12029</strain>
    </source>
</reference>
<dbReference type="Proteomes" id="UP000077266">
    <property type="component" value="Unassembled WGS sequence"/>
</dbReference>
<keyword evidence="2" id="KW-1185">Reference proteome</keyword>
<sequence length="168" mass="19126">MRQLDPRVRRYIRKETRRRESLKLSKKEDDAHIAYTQEKRREGAAAVAKAAARVEKRECTLNEIAAIRFRSLATLLRFEENTRVTGSLLDKNILWHRYRGTVETIRKLKKTRPLPTRVAGKRALLESILRFQSIPSAFGGPDDPFPFDGSVCGAPDSGEVAEDPMDCT</sequence>
<evidence type="ECO:0000313" key="2">
    <source>
        <dbReference type="Proteomes" id="UP000077266"/>
    </source>
</evidence>
<accession>A0A165IKS8</accession>
<gene>
    <name evidence="1" type="ORF">EXIGLDRAFT_767946</name>
</gene>
<proteinExistence type="predicted"/>
<protein>
    <submittedName>
        <fullName evidence="1">Uncharacterized protein</fullName>
    </submittedName>
</protein>
<dbReference type="EMBL" id="KV425988">
    <property type="protein sequence ID" value="KZV93537.1"/>
    <property type="molecule type" value="Genomic_DNA"/>
</dbReference>
<dbReference type="InParanoid" id="A0A165IKS8"/>